<evidence type="ECO:0000313" key="2">
    <source>
        <dbReference type="Proteomes" id="UP000078340"/>
    </source>
</evidence>
<dbReference type="EMBL" id="LSBI01000005">
    <property type="protein sequence ID" value="OAQ89349.1"/>
    <property type="molecule type" value="Genomic_DNA"/>
</dbReference>
<evidence type="ECO:0000313" key="1">
    <source>
        <dbReference type="EMBL" id="OAQ89349.1"/>
    </source>
</evidence>
<sequence length="59" mass="6757">MDRGCVRSPHDFVTPICLESWQLQSASIWAMLASKLARTTHVRGRGRTTQGRLFQQRVD</sequence>
<protein>
    <submittedName>
        <fullName evidence="1">Uncharacterized protein</fullName>
    </submittedName>
</protein>
<gene>
    <name evidence="1" type="ORF">VFPFJ_05758</name>
</gene>
<organism evidence="1 2">
    <name type="scientific">Purpureocillium lilacinum</name>
    <name type="common">Paecilomyces lilacinus</name>
    <dbReference type="NCBI Taxonomy" id="33203"/>
    <lineage>
        <taxon>Eukaryota</taxon>
        <taxon>Fungi</taxon>
        <taxon>Dikarya</taxon>
        <taxon>Ascomycota</taxon>
        <taxon>Pezizomycotina</taxon>
        <taxon>Sordariomycetes</taxon>
        <taxon>Hypocreomycetidae</taxon>
        <taxon>Hypocreales</taxon>
        <taxon>Ophiocordycipitaceae</taxon>
        <taxon>Purpureocillium</taxon>
    </lineage>
</organism>
<proteinExistence type="predicted"/>
<accession>A0A179HIR4</accession>
<dbReference type="Proteomes" id="UP000078340">
    <property type="component" value="Unassembled WGS sequence"/>
</dbReference>
<dbReference type="AlphaFoldDB" id="A0A179HIR4"/>
<name>A0A179HIR4_PURLI</name>
<comment type="caution">
    <text evidence="1">The sequence shown here is derived from an EMBL/GenBank/DDBJ whole genome shotgun (WGS) entry which is preliminary data.</text>
</comment>
<reference evidence="1 2" key="1">
    <citation type="submission" date="2016-02" db="EMBL/GenBank/DDBJ databases">
        <title>Biosynthesis of antibiotic leucinostatins and their inhibition on Phytophthora in bio-control Purpureocillium lilacinum.</title>
        <authorList>
            <person name="Wang G."/>
            <person name="Liu Z."/>
            <person name="Lin R."/>
            <person name="Li E."/>
            <person name="Mao Z."/>
            <person name="Ling J."/>
            <person name="Yin W."/>
            <person name="Xie B."/>
        </authorList>
    </citation>
    <scope>NUCLEOTIDE SEQUENCE [LARGE SCALE GENOMIC DNA]</scope>
    <source>
        <strain evidence="1">PLFJ-1</strain>
    </source>
</reference>